<dbReference type="NCBIfam" id="NF006753">
    <property type="entry name" value="PRK09273.1"/>
    <property type="match status" value="1"/>
</dbReference>
<reference evidence="2 3" key="1">
    <citation type="journal article" date="2019" name="Int. J. Syst. Evol. Microbiol.">
        <title>Faecalibacillus intestinalis gen. nov., sp. nov. and Faecalibacillus faecis sp. nov., isolated from human faeces.</title>
        <authorList>
            <person name="Seo B."/>
            <person name="Jeon K."/>
            <person name="Baek I."/>
            <person name="Lee Y.M."/>
            <person name="Baek K."/>
            <person name="Ko G."/>
        </authorList>
    </citation>
    <scope>NUCLEOTIDE SEQUENCE [LARGE SCALE GENOMIC DNA]</scope>
    <source>
        <strain evidence="2 3">SNUG30099</strain>
    </source>
</reference>
<comment type="caution">
    <text evidence="2">The sequence shown here is derived from an EMBL/GenBank/DDBJ whole genome shotgun (WGS) entry which is preliminary data.</text>
</comment>
<accession>A0A2T3G2W9</accession>
<keyword evidence="2" id="KW-0413">Isomerase</keyword>
<protein>
    <submittedName>
        <fullName evidence="2">Sugar phosphate isomerase</fullName>
    </submittedName>
</protein>
<dbReference type="Pfam" id="PF02502">
    <property type="entry name" value="LacAB_rpiB"/>
    <property type="match status" value="1"/>
</dbReference>
<keyword evidence="3" id="KW-1185">Reference proteome</keyword>
<dbReference type="Gene3D" id="3.40.1400.10">
    <property type="entry name" value="Sugar-phosphate isomerase, RpiB/LacA/LacB"/>
    <property type="match status" value="1"/>
</dbReference>
<organism evidence="2 3">
    <name type="scientific">Faecalibacillus intestinalis</name>
    <dbReference type="NCBI Taxonomy" id="1982626"/>
    <lineage>
        <taxon>Bacteria</taxon>
        <taxon>Bacillati</taxon>
        <taxon>Bacillota</taxon>
        <taxon>Erysipelotrichia</taxon>
        <taxon>Erysipelotrichales</taxon>
        <taxon>Coprobacillaceae</taxon>
        <taxon>Faecalibacillus</taxon>
    </lineage>
</organism>
<evidence type="ECO:0000313" key="3">
    <source>
        <dbReference type="Proteomes" id="UP000240974"/>
    </source>
</evidence>
<dbReference type="SUPFAM" id="SSF89623">
    <property type="entry name" value="Ribose/Galactose isomerase RpiB/AlsB"/>
    <property type="match status" value="1"/>
</dbReference>
<dbReference type="InterPro" id="IPR003500">
    <property type="entry name" value="RpiB_LacA_LacB"/>
</dbReference>
<dbReference type="Proteomes" id="UP000240974">
    <property type="component" value="Unassembled WGS sequence"/>
</dbReference>
<dbReference type="EMBL" id="PYLQ01000006">
    <property type="protein sequence ID" value="PST41868.1"/>
    <property type="molecule type" value="Genomic_DNA"/>
</dbReference>
<dbReference type="GO" id="GO:0016861">
    <property type="term" value="F:intramolecular oxidoreductase activity, interconverting aldoses and ketoses"/>
    <property type="evidence" value="ECO:0007669"/>
    <property type="project" value="UniProtKB-ARBA"/>
</dbReference>
<dbReference type="PANTHER" id="PTHR30345:SF6">
    <property type="entry name" value="RIBOSE 5-PHOSPHATE ISOMERASE"/>
    <property type="match status" value="1"/>
</dbReference>
<name>A0A2T3G2W9_9FIRM</name>
<proteinExistence type="inferred from homology"/>
<dbReference type="AlphaFoldDB" id="A0A2T3G2W9"/>
<comment type="similarity">
    <text evidence="1">Belongs to the LacAB/RpiB family.</text>
</comment>
<dbReference type="RefSeq" id="WP_107029631.1">
    <property type="nucleotide sequence ID" value="NZ_PYLQ01000006.1"/>
</dbReference>
<dbReference type="PANTHER" id="PTHR30345">
    <property type="entry name" value="RIBOSE-5-PHOSPHATE ISOMERASE B"/>
    <property type="match status" value="1"/>
</dbReference>
<evidence type="ECO:0000256" key="1">
    <source>
        <dbReference type="ARBA" id="ARBA00008754"/>
    </source>
</evidence>
<evidence type="ECO:0000313" key="2">
    <source>
        <dbReference type="EMBL" id="PST41868.1"/>
    </source>
</evidence>
<dbReference type="InterPro" id="IPR036569">
    <property type="entry name" value="RpiB_LacA_LacB_sf"/>
</dbReference>
<dbReference type="GO" id="GO:0005975">
    <property type="term" value="P:carbohydrate metabolic process"/>
    <property type="evidence" value="ECO:0007669"/>
    <property type="project" value="InterPro"/>
</dbReference>
<sequence length="204" mass="23144">MKIGIIQGTSQIEKNSILYECTKEYGEVINFGCFENEDNYSYVEIALEICLLISSKAVDFIVTGCSSGQGMMIACNSLPHLICGYLPTPQDAYLFGRINDGNVASLPLGLNYGWAGEINLKATLQQLFEEPFGIGYPLKDAKRKKEDTKKIKELNQLAKKDVITFLDELDQQMINKILSKKNVIDYILKYGKDKRIKQWILNRR</sequence>
<gene>
    <name evidence="2" type="ORF">C7U54_05870</name>
</gene>